<dbReference type="Pfam" id="PF12680">
    <property type="entry name" value="SnoaL_2"/>
    <property type="match status" value="1"/>
</dbReference>
<dbReference type="RefSeq" id="WP_342323443.1">
    <property type="nucleotide sequence ID" value="NZ_CP151800.1"/>
</dbReference>
<name>A0ABZ3BBL0_9ENTR</name>
<proteinExistence type="predicted"/>
<dbReference type="Gene3D" id="3.10.450.50">
    <property type="match status" value="1"/>
</dbReference>
<gene>
    <name evidence="2" type="ORF">AAEY27_02995</name>
</gene>
<keyword evidence="3" id="KW-1185">Reference proteome</keyword>
<dbReference type="EMBL" id="CP151800">
    <property type="protein sequence ID" value="WZV98883.1"/>
    <property type="molecule type" value="Genomic_DNA"/>
</dbReference>
<evidence type="ECO:0000259" key="1">
    <source>
        <dbReference type="Pfam" id="PF12680"/>
    </source>
</evidence>
<dbReference type="Proteomes" id="UP001466893">
    <property type="component" value="Chromosome"/>
</dbReference>
<organism evidence="2 3">
    <name type="scientific">Kosakonia calanthes</name>
    <dbReference type="NCBI Taxonomy" id="3139408"/>
    <lineage>
        <taxon>Bacteria</taxon>
        <taxon>Pseudomonadati</taxon>
        <taxon>Pseudomonadota</taxon>
        <taxon>Gammaproteobacteria</taxon>
        <taxon>Enterobacterales</taxon>
        <taxon>Enterobacteriaceae</taxon>
        <taxon>Kosakonia</taxon>
    </lineage>
</organism>
<protein>
    <submittedName>
        <fullName evidence="2">Nuclear transport factor 2 family protein</fullName>
    </submittedName>
</protein>
<dbReference type="InterPro" id="IPR032710">
    <property type="entry name" value="NTF2-like_dom_sf"/>
</dbReference>
<sequence length="130" mass="14484">MSNAAKLVTQALHNIVCQPDHDEARIRGYFSPDYQQQVNGEALDFAGFVSHMAKLKQLTRSIDITVVAIASQHNEVLTRHHVSVEKKDGAQSHIEVFAHFTLREGVIIRCQELTRLIDGAAEDHSLGSVR</sequence>
<accession>A0ABZ3BBL0</accession>
<reference evidence="2 3" key="1">
    <citation type="submission" date="2024-04" db="EMBL/GenBank/DDBJ databases">
        <title>Kosakonia calanthae sp. nov., a halophilic bacterium isolated from leaves of Calanthe tiplacata.</title>
        <authorList>
            <person name="Wu P."/>
        </authorList>
    </citation>
    <scope>NUCLEOTIDE SEQUENCE [LARGE SCALE GENOMIC DNA]</scope>
    <source>
        <strain evidence="2 3">BYX6</strain>
    </source>
</reference>
<dbReference type="InterPro" id="IPR037401">
    <property type="entry name" value="SnoaL-like"/>
</dbReference>
<dbReference type="SUPFAM" id="SSF54427">
    <property type="entry name" value="NTF2-like"/>
    <property type="match status" value="1"/>
</dbReference>
<evidence type="ECO:0000313" key="3">
    <source>
        <dbReference type="Proteomes" id="UP001466893"/>
    </source>
</evidence>
<feature type="domain" description="SnoaL-like" evidence="1">
    <location>
        <begin position="20"/>
        <end position="109"/>
    </location>
</feature>
<evidence type="ECO:0000313" key="2">
    <source>
        <dbReference type="EMBL" id="WZV98883.1"/>
    </source>
</evidence>